<evidence type="ECO:0000313" key="8">
    <source>
        <dbReference type="Proteomes" id="UP000747399"/>
    </source>
</evidence>
<feature type="repeat" description="WD" evidence="4">
    <location>
        <begin position="1215"/>
        <end position="1231"/>
    </location>
</feature>
<dbReference type="GO" id="GO:0005737">
    <property type="term" value="C:cytoplasm"/>
    <property type="evidence" value="ECO:0007669"/>
    <property type="project" value="TreeGrafter"/>
</dbReference>
<dbReference type="SUPFAM" id="SSF48371">
    <property type="entry name" value="ARM repeat"/>
    <property type="match status" value="1"/>
</dbReference>
<dbReference type="Pfam" id="PF00400">
    <property type="entry name" value="WD40"/>
    <property type="match status" value="1"/>
</dbReference>
<dbReference type="InterPro" id="IPR029347">
    <property type="entry name" value="Raptor_N"/>
</dbReference>
<feature type="compositionally biased region" description="Low complexity" evidence="5">
    <location>
        <begin position="773"/>
        <end position="791"/>
    </location>
</feature>
<feature type="compositionally biased region" description="Polar residues" evidence="5">
    <location>
        <begin position="917"/>
        <end position="929"/>
    </location>
</feature>
<protein>
    <recommendedName>
        <fullName evidence="6">Raptor N-terminal CASPase-like domain-containing protein</fullName>
    </recommendedName>
</protein>
<dbReference type="EMBL" id="BNCO01000004">
    <property type="protein sequence ID" value="GIL46599.1"/>
    <property type="molecule type" value="Genomic_DNA"/>
</dbReference>
<dbReference type="InterPro" id="IPR011989">
    <property type="entry name" value="ARM-like"/>
</dbReference>
<keyword evidence="2 4" id="KW-0853">WD repeat</keyword>
<name>A0A8J4ARS0_9CHLO</name>
<evidence type="ECO:0000256" key="3">
    <source>
        <dbReference type="ARBA" id="ARBA00022737"/>
    </source>
</evidence>
<sequence>MDEGLGEDGAAVNDSLVSSLADELSRRLTNSDPVPPLPQTEDGEFPKTSPRIFCEERHDATSEDADLRAVDHGLVSKWRQKEKLKTTSVALVLCLNIGVDPPDVIKISPCARLECWVDPLSAQPAKALEHIGKNLQAQYERWQQRAKYKMHLDPTVDDVKKLCLSSRRNAKNERVLFHYNGHGVPRPTANGEVWVFNSRYTQYIPLSIYELQSWLGTPCIYVLDCSAAGLIINAIRQLMDQRSNDALRGMAGMYAGGGGGAPDHLKEIIVLGACGSTEQLPQNPDLPADVFTACLTTPIKVALRWFCSRSLMRHDGLTKDLIDRIPGKQTDRKTPLGELNWIFTAITDTIAWNVLPRPLFQKLFRSDLLVASLFRNFLLAERIMTAAGCTPVTYPRLPPTHQHPMWQAWDLAAEMCLVQLPTLSSNQHAEFTPSTFFAEQLTAFELWLAHGSRDKKPPEQLPIVLQVLLSQVHRLRALVLLGRFLDMGPWAVELALSVGIFPYVLKLLQTTSNDLRSTLVFIWAKVLALDRSCQVDLVKDSGHQYFIRYMDSVDGLIDLYSRVQAVFVLSVICDGHPKGQALCAHNQLLGTLLRWLRSLAPVNITYGPPGHPLLLRWLCLSIGKLCEDIPEFSLHAIREGAADILVSLLTSPLPEIRAAAIFGLACLIHSCPDPSDPSHPHHSGGPGGIPGGANPVPEHAGLTLTPSEDRLPAERLIAGAVTQVVYDPAVLVRAELAVLFARFVRGHGAAVREAMAVQQRRLEEVVAQARAAGASADDGSGGYRPRSSPGHGQDGSGAGGGTGPQEGAVTAAAQQHHGLYSRIAEAITMLALDPAPKVARYGRDVLRIAQYELSFASTSGGHFAANGSLSPRRGDSTVGSFAAKLKPRSWRSSFTIAGLPNLSRVSTDPHDPHHGGSASSSYNPSTSVPGATAVGGASSGPPTAMMRRMPGAGTGTATGTGGGGSGGAAASTATSTSASPPSPGRDVPLAYSRHPYTLRIVTDQPSLGPGASSSSVGGLSDYDQMHHGAHQTYGDTRAHGGSGLAGAMLSGGQDPPLAGALPVGQAPVAVPKSLIYGLSCDYFSRPMLEPQSSAWRESDGAKLCPWTAPVDPERKTRRRAMMDVAAAISKAIRTPKLREQLHSIESGPEPVSALTFHPYHQVLVSADVRGMLKAHTYPDNKLLNSFHVTNGAPQGESRSSLPSRVVFLRHINEADGPLLMAGSADGAVRVWRSYLNQGEQRMATALQAVSIHLVPTLSFPTVYNWSPSACHLFASGGKQPDYIYVWDLLREHCHSVLPLTGTTIGTTSAPGGVVPAGVSWPAGTGGAASGGTGVEQLLLSTLDPNLLVPVCTDGTLRIFDLRAPSAPRMVLQPLGRAALAGSVLEPGGRQCMMVVAAEKGEMRWLDLRGGTGGGLGGTLAASATEELASHSATTSTIVDAAHTYKTVQAHTKGGVCALAGHTLAPLLATGTTSQVVKIWTDDGDVVGTLRPGNSSNLLAPHKVGPITAMAFHSYQPVLAAAGMDHCTVYELYDPGAADRAAVAVRAERATSVL</sequence>
<dbReference type="PANTHER" id="PTHR12848">
    <property type="entry name" value="REGULATORY-ASSOCIATED PROTEIN OF MTOR"/>
    <property type="match status" value="1"/>
</dbReference>
<dbReference type="Gene3D" id="2.130.10.10">
    <property type="entry name" value="YVTN repeat-like/Quinoprotein amine dehydrogenase"/>
    <property type="match status" value="2"/>
</dbReference>
<feature type="region of interest" description="Disordered" evidence="5">
    <location>
        <begin position="773"/>
        <end position="814"/>
    </location>
</feature>
<feature type="compositionally biased region" description="Gly residues" evidence="5">
    <location>
        <begin position="952"/>
        <end position="967"/>
    </location>
</feature>
<reference evidence="7" key="1">
    <citation type="journal article" date="2021" name="Proc. Natl. Acad. Sci. U.S.A.">
        <title>Three genomes in the algal genus Volvox reveal the fate of a haploid sex-determining region after a transition to homothallism.</title>
        <authorList>
            <person name="Yamamoto K."/>
            <person name="Hamaji T."/>
            <person name="Kawai-Toyooka H."/>
            <person name="Matsuzaki R."/>
            <person name="Takahashi F."/>
            <person name="Nishimura Y."/>
            <person name="Kawachi M."/>
            <person name="Noguchi H."/>
            <person name="Minakuchi Y."/>
            <person name="Umen J.G."/>
            <person name="Toyoda A."/>
            <person name="Nozaki H."/>
        </authorList>
    </citation>
    <scope>NUCLEOTIDE SEQUENCE</scope>
    <source>
        <strain evidence="7">NIES-3780</strain>
    </source>
</reference>
<dbReference type="InterPro" id="IPR001680">
    <property type="entry name" value="WD40_rpt"/>
</dbReference>
<dbReference type="GO" id="GO:0030674">
    <property type="term" value="F:protein-macromolecule adaptor activity"/>
    <property type="evidence" value="ECO:0007669"/>
    <property type="project" value="TreeGrafter"/>
</dbReference>
<feature type="domain" description="Raptor N-terminal CASPase-like" evidence="6">
    <location>
        <begin position="83"/>
        <end position="236"/>
    </location>
</feature>
<dbReference type="Pfam" id="PF14538">
    <property type="entry name" value="Raptor_N"/>
    <property type="match status" value="1"/>
</dbReference>
<feature type="region of interest" description="Disordered" evidence="5">
    <location>
        <begin position="22"/>
        <end position="48"/>
    </location>
</feature>
<dbReference type="InterPro" id="IPR036322">
    <property type="entry name" value="WD40_repeat_dom_sf"/>
</dbReference>
<comment type="similarity">
    <text evidence="1">Belongs to the WD repeat RAPTOR family.</text>
</comment>
<feature type="region of interest" description="Disordered" evidence="5">
    <location>
        <begin position="675"/>
        <end position="704"/>
    </location>
</feature>
<dbReference type="SMART" id="SM00320">
    <property type="entry name" value="WD40"/>
    <property type="match status" value="4"/>
</dbReference>
<proteinExistence type="inferred from homology"/>
<feature type="region of interest" description="Disordered" evidence="5">
    <location>
        <begin position="901"/>
        <end position="988"/>
    </location>
</feature>
<organism evidence="7 8">
    <name type="scientific">Volvox africanus</name>
    <dbReference type="NCBI Taxonomy" id="51714"/>
    <lineage>
        <taxon>Eukaryota</taxon>
        <taxon>Viridiplantae</taxon>
        <taxon>Chlorophyta</taxon>
        <taxon>core chlorophytes</taxon>
        <taxon>Chlorophyceae</taxon>
        <taxon>CS clade</taxon>
        <taxon>Chlamydomonadales</taxon>
        <taxon>Volvocaceae</taxon>
        <taxon>Volvox</taxon>
    </lineage>
</organism>
<evidence type="ECO:0000256" key="1">
    <source>
        <dbReference type="ARBA" id="ARBA00009257"/>
    </source>
</evidence>
<evidence type="ECO:0000256" key="2">
    <source>
        <dbReference type="ARBA" id="ARBA00022574"/>
    </source>
</evidence>
<dbReference type="Gene3D" id="1.25.10.10">
    <property type="entry name" value="Leucine-rich Repeat Variant"/>
    <property type="match status" value="1"/>
</dbReference>
<dbReference type="PRINTS" id="PR01547">
    <property type="entry name" value="YEAST176DUF"/>
</dbReference>
<dbReference type="GO" id="GO:0071230">
    <property type="term" value="P:cellular response to amino acid stimulus"/>
    <property type="evidence" value="ECO:0007669"/>
    <property type="project" value="TreeGrafter"/>
</dbReference>
<dbReference type="SMART" id="SM01302">
    <property type="entry name" value="Raptor_N"/>
    <property type="match status" value="1"/>
</dbReference>
<keyword evidence="8" id="KW-1185">Reference proteome</keyword>
<dbReference type="SUPFAM" id="SSF50978">
    <property type="entry name" value="WD40 repeat-like"/>
    <property type="match status" value="1"/>
</dbReference>
<dbReference type="PANTHER" id="PTHR12848:SF16">
    <property type="entry name" value="REGULATORY-ASSOCIATED PROTEIN OF MTOR"/>
    <property type="match status" value="1"/>
</dbReference>
<dbReference type="GO" id="GO:0031931">
    <property type="term" value="C:TORC1 complex"/>
    <property type="evidence" value="ECO:0007669"/>
    <property type="project" value="InterPro"/>
</dbReference>
<dbReference type="InterPro" id="IPR016024">
    <property type="entry name" value="ARM-type_fold"/>
</dbReference>
<dbReference type="Proteomes" id="UP000747399">
    <property type="component" value="Unassembled WGS sequence"/>
</dbReference>
<evidence type="ECO:0000256" key="5">
    <source>
        <dbReference type="SAM" id="MobiDB-lite"/>
    </source>
</evidence>
<dbReference type="GO" id="GO:0030307">
    <property type="term" value="P:positive regulation of cell growth"/>
    <property type="evidence" value="ECO:0007669"/>
    <property type="project" value="TreeGrafter"/>
</dbReference>
<dbReference type="GO" id="GO:0010506">
    <property type="term" value="P:regulation of autophagy"/>
    <property type="evidence" value="ECO:0007669"/>
    <property type="project" value="TreeGrafter"/>
</dbReference>
<evidence type="ECO:0000313" key="7">
    <source>
        <dbReference type="EMBL" id="GIL46599.1"/>
    </source>
</evidence>
<evidence type="ECO:0000259" key="6">
    <source>
        <dbReference type="SMART" id="SM01302"/>
    </source>
</evidence>
<dbReference type="GO" id="GO:0031929">
    <property type="term" value="P:TOR signaling"/>
    <property type="evidence" value="ECO:0007669"/>
    <property type="project" value="InterPro"/>
</dbReference>
<keyword evidence="3" id="KW-0677">Repeat</keyword>
<feature type="compositionally biased region" description="Low complexity" evidence="5">
    <location>
        <begin position="968"/>
        <end position="979"/>
    </location>
</feature>
<comment type="caution">
    <text evidence="7">The sequence shown here is derived from an EMBL/GenBank/DDBJ whole genome shotgun (WGS) entry which is preliminary data.</text>
</comment>
<dbReference type="InterPro" id="IPR004083">
    <property type="entry name" value="Raptor"/>
</dbReference>
<dbReference type="InterPro" id="IPR015943">
    <property type="entry name" value="WD40/YVTN_repeat-like_dom_sf"/>
</dbReference>
<dbReference type="GO" id="GO:0009267">
    <property type="term" value="P:cellular response to starvation"/>
    <property type="evidence" value="ECO:0007669"/>
    <property type="project" value="TreeGrafter"/>
</dbReference>
<gene>
    <name evidence="7" type="ORF">Vafri_3568</name>
</gene>
<dbReference type="PROSITE" id="PS50082">
    <property type="entry name" value="WD_REPEATS_2"/>
    <property type="match status" value="1"/>
</dbReference>
<accession>A0A8J4ARS0</accession>
<feature type="compositionally biased region" description="Gly residues" evidence="5">
    <location>
        <begin position="792"/>
        <end position="804"/>
    </location>
</feature>
<evidence type="ECO:0000256" key="4">
    <source>
        <dbReference type="PROSITE-ProRule" id="PRU00221"/>
    </source>
</evidence>